<keyword evidence="2" id="KW-0812">Transmembrane</keyword>
<dbReference type="Proteomes" id="UP000198816">
    <property type="component" value="Unassembled WGS sequence"/>
</dbReference>
<keyword evidence="4" id="KW-0808">Transferase</keyword>
<dbReference type="OrthoDB" id="1145132at2"/>
<dbReference type="EMBL" id="FNNZ01000020">
    <property type="protein sequence ID" value="SDX30508.1"/>
    <property type="molecule type" value="Genomic_DNA"/>
</dbReference>
<feature type="domain" description="Cyclic nucleotide-binding" evidence="3">
    <location>
        <begin position="301"/>
        <end position="402"/>
    </location>
</feature>
<dbReference type="PROSITE" id="PS50042">
    <property type="entry name" value="CNMP_BINDING_3"/>
    <property type="match status" value="2"/>
</dbReference>
<dbReference type="AlphaFoldDB" id="A0A1H3AMA0"/>
<sequence length="643" mass="69654">MLDSIAWTAFWMGIISACSLPLGALTTRFWTPGDRSTAVLMAFGGGALLAALTIDLVGSALDSGNFNALALGAILGGLLFVGLNQVVNDFGGFLRKSSTTLDYLRRQEHRRVKQITGQIGRTDLFRDLARRDYLALAPSVRNLDLAKGAEIYLAGDPADALYIVASGEVELYAPSDQGRPIERIQRNEAFGWLSCITGAPTSEAALAATGASLWVIPKAAIDSLIRNSPELNQRVHRLLRSEQMDAYLVERQSMAPEAARAWLDRAAQTLLSSGRVPPAQPVQRKRDLFRERLAEVRRFPMIHGLPPEEQELIAGRLIYKTRRRGEHFFHRNDPAGRMFFIEHGTVSLIDPQAGHRVPETIHENDAFGGTSMLTGARHTVTAVATEDTNAWELRRSDLDELLRTAPVFAQRVRAFVEGHEATDYLTERQHFPDEKAKRWRRSALHALAARQPLPAAAALSLAHREVAGAPLAIFLGITLDGIPESLVIGASTIQASVSLSLIVGLFLSNYPEALSSSVGMRRQGMSPGRILLMWSGLMLITGIGAAAGSQLFVGAGPEIFAVMQGLAAGAMLTMIAETMLPEAYLKGGSVVGLSTLLGFLVAIYSKTLEPTEPHGPDTRGTGSETSIRIEGTPQVQTTHPNQP</sequence>
<keyword evidence="2" id="KW-1133">Transmembrane helix</keyword>
<keyword evidence="5" id="KW-1185">Reference proteome</keyword>
<evidence type="ECO:0000313" key="4">
    <source>
        <dbReference type="EMBL" id="SDX30508.1"/>
    </source>
</evidence>
<protein>
    <submittedName>
        <fullName evidence="4">cAMP-binding domain of CRP or a regulatory subunit of cAMP-dependent protein kinases</fullName>
    </submittedName>
</protein>
<dbReference type="CDD" id="cd00038">
    <property type="entry name" value="CAP_ED"/>
    <property type="match status" value="2"/>
</dbReference>
<proteinExistence type="predicted"/>
<feature type="region of interest" description="Disordered" evidence="1">
    <location>
        <begin position="610"/>
        <end position="643"/>
    </location>
</feature>
<dbReference type="GO" id="GO:0016301">
    <property type="term" value="F:kinase activity"/>
    <property type="evidence" value="ECO:0007669"/>
    <property type="project" value="UniProtKB-KW"/>
</dbReference>
<dbReference type="Pfam" id="PF00027">
    <property type="entry name" value="cNMP_binding"/>
    <property type="match status" value="2"/>
</dbReference>
<dbReference type="SMART" id="SM00100">
    <property type="entry name" value="cNMP"/>
    <property type="match status" value="2"/>
</dbReference>
<organism evidence="4 5">
    <name type="scientific">Thiocapsa roseopersicina</name>
    <dbReference type="NCBI Taxonomy" id="1058"/>
    <lineage>
        <taxon>Bacteria</taxon>
        <taxon>Pseudomonadati</taxon>
        <taxon>Pseudomonadota</taxon>
        <taxon>Gammaproteobacteria</taxon>
        <taxon>Chromatiales</taxon>
        <taxon>Chromatiaceae</taxon>
        <taxon>Thiocapsa</taxon>
    </lineage>
</organism>
<dbReference type="RefSeq" id="WP_093035602.1">
    <property type="nucleotide sequence ID" value="NZ_FNNZ01000020.1"/>
</dbReference>
<feature type="transmembrane region" description="Helical" evidence="2">
    <location>
        <begin position="559"/>
        <end position="576"/>
    </location>
</feature>
<gene>
    <name evidence="4" type="ORF">SAMN05421783_12052</name>
</gene>
<dbReference type="Gene3D" id="2.60.120.10">
    <property type="entry name" value="Jelly Rolls"/>
    <property type="match status" value="2"/>
</dbReference>
<feature type="domain" description="Cyclic nucleotide-binding" evidence="3">
    <location>
        <begin position="124"/>
        <end position="242"/>
    </location>
</feature>
<feature type="transmembrane region" description="Helical" evidence="2">
    <location>
        <begin position="583"/>
        <end position="604"/>
    </location>
</feature>
<dbReference type="GO" id="GO:0005829">
    <property type="term" value="C:cytosol"/>
    <property type="evidence" value="ECO:0007669"/>
    <property type="project" value="TreeGrafter"/>
</dbReference>
<evidence type="ECO:0000256" key="2">
    <source>
        <dbReference type="SAM" id="Phobius"/>
    </source>
</evidence>
<evidence type="ECO:0000313" key="5">
    <source>
        <dbReference type="Proteomes" id="UP000198816"/>
    </source>
</evidence>
<dbReference type="PANTHER" id="PTHR24567">
    <property type="entry name" value="CRP FAMILY TRANSCRIPTIONAL REGULATORY PROTEIN"/>
    <property type="match status" value="1"/>
</dbReference>
<dbReference type="STRING" id="1058.SAMN05421783_12052"/>
<dbReference type="InterPro" id="IPR050397">
    <property type="entry name" value="Env_Response_Regulators"/>
</dbReference>
<feature type="transmembrane region" description="Helical" evidence="2">
    <location>
        <begin position="6"/>
        <end position="26"/>
    </location>
</feature>
<accession>A0A1H3AMA0</accession>
<dbReference type="InterPro" id="IPR014710">
    <property type="entry name" value="RmlC-like_jellyroll"/>
</dbReference>
<keyword evidence="4" id="KW-0418">Kinase</keyword>
<dbReference type="InterPro" id="IPR018490">
    <property type="entry name" value="cNMP-bd_dom_sf"/>
</dbReference>
<reference evidence="5" key="1">
    <citation type="submission" date="2016-10" db="EMBL/GenBank/DDBJ databases">
        <authorList>
            <person name="Varghese N."/>
            <person name="Submissions S."/>
        </authorList>
    </citation>
    <scope>NUCLEOTIDE SEQUENCE [LARGE SCALE GENOMIC DNA]</scope>
    <source>
        <strain evidence="5">DSM 217</strain>
    </source>
</reference>
<dbReference type="SUPFAM" id="SSF51206">
    <property type="entry name" value="cAMP-binding domain-like"/>
    <property type="match status" value="2"/>
</dbReference>
<dbReference type="GO" id="GO:0003700">
    <property type="term" value="F:DNA-binding transcription factor activity"/>
    <property type="evidence" value="ECO:0007669"/>
    <property type="project" value="TreeGrafter"/>
</dbReference>
<feature type="transmembrane region" description="Helical" evidence="2">
    <location>
        <begin position="66"/>
        <end position="87"/>
    </location>
</feature>
<evidence type="ECO:0000256" key="1">
    <source>
        <dbReference type="SAM" id="MobiDB-lite"/>
    </source>
</evidence>
<name>A0A1H3AMA0_THIRO</name>
<feature type="transmembrane region" description="Helical" evidence="2">
    <location>
        <begin position="530"/>
        <end position="553"/>
    </location>
</feature>
<dbReference type="PANTHER" id="PTHR24567:SF26">
    <property type="entry name" value="REGULATORY PROTEIN YEIL"/>
    <property type="match status" value="1"/>
</dbReference>
<feature type="compositionally biased region" description="Polar residues" evidence="1">
    <location>
        <begin position="633"/>
        <end position="643"/>
    </location>
</feature>
<keyword evidence="2" id="KW-0472">Membrane</keyword>
<dbReference type="InterPro" id="IPR000595">
    <property type="entry name" value="cNMP-bd_dom"/>
</dbReference>
<feature type="transmembrane region" description="Helical" evidence="2">
    <location>
        <begin position="38"/>
        <end position="60"/>
    </location>
</feature>
<evidence type="ECO:0000259" key="3">
    <source>
        <dbReference type="PROSITE" id="PS50042"/>
    </source>
</evidence>